<keyword evidence="6" id="KW-0227">DNA damage</keyword>
<evidence type="ECO:0000313" key="20">
    <source>
        <dbReference type="EMBL" id="AFH92646.1"/>
    </source>
</evidence>
<evidence type="ECO:0000256" key="11">
    <source>
        <dbReference type="ARBA" id="ARBA00036904"/>
    </source>
</evidence>
<evidence type="ECO:0000259" key="19">
    <source>
        <dbReference type="PROSITE" id="PS51462"/>
    </source>
</evidence>
<dbReference type="AlphaFoldDB" id="A0A140NKD6"/>
<dbReference type="CDD" id="cd03425">
    <property type="entry name" value="NUDIX_MutT_NudA_like"/>
    <property type="match status" value="1"/>
</dbReference>
<evidence type="ECO:0000256" key="10">
    <source>
        <dbReference type="ARBA" id="ARBA00035861"/>
    </source>
</evidence>
<evidence type="ECO:0000256" key="8">
    <source>
        <dbReference type="ARBA" id="ARBA00022842"/>
    </source>
</evidence>
<evidence type="ECO:0000256" key="3">
    <source>
        <dbReference type="ARBA" id="ARBA00022457"/>
    </source>
</evidence>
<evidence type="ECO:0000256" key="15">
    <source>
        <dbReference type="ARBA" id="ARBA00041979"/>
    </source>
</evidence>
<keyword evidence="3" id="KW-0515">Mutator protein</keyword>
<feature type="binding site" evidence="18">
    <location>
        <position position="64"/>
    </location>
    <ligand>
        <name>Mg(2+)</name>
        <dbReference type="ChEBI" id="CHEBI:18420"/>
    </ligand>
</feature>
<evidence type="ECO:0000256" key="13">
    <source>
        <dbReference type="ARBA" id="ARBA00040794"/>
    </source>
</evidence>
<sequence>MSWSVKIINYYIKQGGVTRLFNEEIMEKKHLYIAAGIIRNNAQKIFITERPSGTHMAGFWEFPGGKLENGEQPQDALIRELEEEVGIIVTECELFHCVEHEFDERYVTLYFFMVSAWENEPYGKEGQKGRWVDQKDLVASEFPPANRVIIDMLNAEDIH</sequence>
<dbReference type="NCBIfam" id="TIGR00586">
    <property type="entry name" value="mutt"/>
    <property type="match status" value="1"/>
</dbReference>
<dbReference type="FunFam" id="3.90.79.10:FF:000014">
    <property type="entry name" value="8-oxo-dGTP diphosphatase MutT"/>
    <property type="match status" value="1"/>
</dbReference>
<dbReference type="GO" id="GO:0006260">
    <property type="term" value="P:DNA replication"/>
    <property type="evidence" value="ECO:0007669"/>
    <property type="project" value="UniProtKB-KW"/>
</dbReference>
<evidence type="ECO:0000313" key="21">
    <source>
        <dbReference type="Proteomes" id="UP000005012"/>
    </source>
</evidence>
<dbReference type="GO" id="GO:0044716">
    <property type="term" value="F:8-oxo-GDP phosphatase activity"/>
    <property type="evidence" value="ECO:0007669"/>
    <property type="project" value="TreeGrafter"/>
</dbReference>
<feature type="binding site" evidence="17">
    <location>
        <begin position="61"/>
        <end position="64"/>
    </location>
    <ligand>
        <name>8-oxo-dGTP</name>
        <dbReference type="ChEBI" id="CHEBI:77896"/>
    </ligand>
</feature>
<feature type="binding site" evidence="18">
    <location>
        <position position="84"/>
    </location>
    <ligand>
        <name>Mg(2+)</name>
        <dbReference type="ChEBI" id="CHEBI:18420"/>
    </ligand>
</feature>
<dbReference type="PANTHER" id="PTHR47707">
    <property type="entry name" value="8-OXO-DGTP DIPHOSPHATASE"/>
    <property type="match status" value="1"/>
</dbReference>
<dbReference type="Gene3D" id="3.90.79.10">
    <property type="entry name" value="Nucleoside Triphosphate Pyrophosphohydrolase"/>
    <property type="match status" value="1"/>
</dbReference>
<evidence type="ECO:0000256" key="12">
    <source>
        <dbReference type="ARBA" id="ARBA00038905"/>
    </source>
</evidence>
<dbReference type="EC" id="3.6.1.55" evidence="12"/>
<feature type="binding site" evidence="17">
    <location>
        <position position="50"/>
    </location>
    <ligand>
        <name>8-oxo-dGTP</name>
        <dbReference type="ChEBI" id="CHEBI:77896"/>
    </ligand>
</feature>
<keyword evidence="4" id="KW-0235">DNA replication</keyword>
<evidence type="ECO:0000256" key="2">
    <source>
        <dbReference type="ARBA" id="ARBA00005582"/>
    </source>
</evidence>
<name>A0A140NKD6_PROSM</name>
<dbReference type="HOGENOM" id="CLU_037162_19_2_6"/>
<evidence type="ECO:0000256" key="5">
    <source>
        <dbReference type="ARBA" id="ARBA00022723"/>
    </source>
</evidence>
<dbReference type="GO" id="GO:0008413">
    <property type="term" value="F:8-oxo-7,8-dihydroguanosine triphosphate pyrophosphatase activity"/>
    <property type="evidence" value="ECO:0007669"/>
    <property type="project" value="InterPro"/>
</dbReference>
<dbReference type="GO" id="GO:0006281">
    <property type="term" value="P:DNA repair"/>
    <property type="evidence" value="ECO:0007669"/>
    <property type="project" value="UniProtKB-KW"/>
</dbReference>
<reference evidence="21" key="2">
    <citation type="submission" date="2012-04" db="EMBL/GenBank/DDBJ databases">
        <title>Complete genome sequence of Providencia stuartii clinical isolate MRSN 2154.</title>
        <authorList>
            <person name="Clifford R.J."/>
            <person name="Hang J."/>
            <person name="Riley M.C."/>
            <person name="Onmus-Leone F."/>
            <person name="Kuschner R.A."/>
            <person name="Lesho E.P."/>
            <person name="Waterman P.E."/>
        </authorList>
    </citation>
    <scope>NUCLEOTIDE SEQUENCE [LARGE SCALE GENOMIC DNA]</scope>
    <source>
        <strain evidence="21">MRSN 2154</strain>
    </source>
</reference>
<feature type="domain" description="Nudix hydrolase" evidence="19">
    <location>
        <begin position="28"/>
        <end position="156"/>
    </location>
</feature>
<dbReference type="KEGG" id="psi:S70_03815"/>
<keyword evidence="8 18" id="KW-0460">Magnesium</keyword>
<dbReference type="PROSITE" id="PS51462">
    <property type="entry name" value="NUDIX"/>
    <property type="match status" value="1"/>
</dbReference>
<evidence type="ECO:0000256" key="7">
    <source>
        <dbReference type="ARBA" id="ARBA00022801"/>
    </source>
</evidence>
<comment type="cofactor">
    <cofactor evidence="1 18">
        <name>Mg(2+)</name>
        <dbReference type="ChEBI" id="CHEBI:18420"/>
    </cofactor>
</comment>
<dbReference type="Proteomes" id="UP000005012">
    <property type="component" value="Chromosome"/>
</dbReference>
<dbReference type="InterPro" id="IPR003561">
    <property type="entry name" value="Mutator_MutT"/>
</dbReference>
<evidence type="ECO:0000256" key="18">
    <source>
        <dbReference type="PIRSR" id="PIRSR603561-2"/>
    </source>
</evidence>
<keyword evidence="9" id="KW-0234">DNA repair</keyword>
<feature type="binding site" evidence="17">
    <location>
        <position position="146"/>
    </location>
    <ligand>
        <name>8-oxo-dGTP</name>
        <dbReference type="ChEBI" id="CHEBI:77896"/>
    </ligand>
</feature>
<evidence type="ECO:0000256" key="6">
    <source>
        <dbReference type="ARBA" id="ARBA00022763"/>
    </source>
</evidence>
<evidence type="ECO:0000256" key="16">
    <source>
        <dbReference type="ARBA" id="ARBA00042798"/>
    </source>
</evidence>
<dbReference type="GO" id="GO:0044715">
    <property type="term" value="F:8-oxo-dGDP phosphatase activity"/>
    <property type="evidence" value="ECO:0007669"/>
    <property type="project" value="TreeGrafter"/>
</dbReference>
<keyword evidence="5 18" id="KW-0479">Metal-binding</keyword>
<dbReference type="InterPro" id="IPR029119">
    <property type="entry name" value="MutY_C"/>
</dbReference>
<evidence type="ECO:0000256" key="9">
    <source>
        <dbReference type="ARBA" id="ARBA00023204"/>
    </source>
</evidence>
<dbReference type="Pfam" id="PF14815">
    <property type="entry name" value="NUDIX_4"/>
    <property type="match status" value="1"/>
</dbReference>
<dbReference type="GO" id="GO:0035539">
    <property type="term" value="F:8-oxo-7,8-dihydrodeoxyguanosine triphosphate pyrophosphatase activity"/>
    <property type="evidence" value="ECO:0007669"/>
    <property type="project" value="UniProtKB-EC"/>
</dbReference>
<keyword evidence="7" id="KW-0378">Hydrolase</keyword>
<evidence type="ECO:0000256" key="17">
    <source>
        <dbReference type="PIRSR" id="PIRSR603561-1"/>
    </source>
</evidence>
<dbReference type="InterPro" id="IPR047127">
    <property type="entry name" value="MutT-like"/>
</dbReference>
<dbReference type="PRINTS" id="PR01401">
    <property type="entry name" value="MUTATORMUTT"/>
</dbReference>
<proteinExistence type="inferred from homology"/>
<comment type="catalytic activity">
    <reaction evidence="11">
        <text>8-oxo-GTP + H2O = 8-oxo-GMP + diphosphate + H(+)</text>
        <dbReference type="Rhea" id="RHEA:67616"/>
        <dbReference type="ChEBI" id="CHEBI:15377"/>
        <dbReference type="ChEBI" id="CHEBI:15378"/>
        <dbReference type="ChEBI" id="CHEBI:33019"/>
        <dbReference type="ChEBI" id="CHEBI:143553"/>
        <dbReference type="ChEBI" id="CHEBI:145694"/>
    </reaction>
</comment>
<dbReference type="EMBL" id="CP003488">
    <property type="protein sequence ID" value="AFH92646.1"/>
    <property type="molecule type" value="Genomic_DNA"/>
</dbReference>
<dbReference type="PRINTS" id="PR00502">
    <property type="entry name" value="NUDIXFAMILY"/>
</dbReference>
<dbReference type="NCBIfam" id="NF008044">
    <property type="entry name" value="PRK10776.1"/>
    <property type="match status" value="1"/>
</dbReference>
<evidence type="ECO:0000256" key="14">
    <source>
        <dbReference type="ARBA" id="ARBA00041592"/>
    </source>
</evidence>
<dbReference type="PROSITE" id="PS00893">
    <property type="entry name" value="NUDIX_BOX"/>
    <property type="match status" value="1"/>
</dbReference>
<evidence type="ECO:0000256" key="1">
    <source>
        <dbReference type="ARBA" id="ARBA00001946"/>
    </source>
</evidence>
<dbReference type="InterPro" id="IPR000086">
    <property type="entry name" value="NUDIX_hydrolase_dom"/>
</dbReference>
<dbReference type="PANTHER" id="PTHR47707:SF1">
    <property type="entry name" value="NUDIX HYDROLASE FAMILY PROTEIN"/>
    <property type="match status" value="1"/>
</dbReference>
<accession>A0A140NKD6</accession>
<dbReference type="InterPro" id="IPR015797">
    <property type="entry name" value="NUDIX_hydrolase-like_dom_sf"/>
</dbReference>
<comment type="catalytic activity">
    <reaction evidence="10">
        <text>8-oxo-dGTP + H2O = 8-oxo-dGMP + diphosphate + H(+)</text>
        <dbReference type="Rhea" id="RHEA:31575"/>
        <dbReference type="ChEBI" id="CHEBI:15377"/>
        <dbReference type="ChEBI" id="CHEBI:15378"/>
        <dbReference type="ChEBI" id="CHEBI:33019"/>
        <dbReference type="ChEBI" id="CHEBI:63224"/>
        <dbReference type="ChEBI" id="CHEBI:77896"/>
        <dbReference type="EC" id="3.6.1.55"/>
    </reaction>
</comment>
<evidence type="ECO:0000256" key="4">
    <source>
        <dbReference type="ARBA" id="ARBA00022705"/>
    </source>
</evidence>
<organism evidence="20 21">
    <name type="scientific">Providencia stuartii (strain MRSN 2154)</name>
    <dbReference type="NCBI Taxonomy" id="1157951"/>
    <lineage>
        <taxon>Bacteria</taxon>
        <taxon>Pseudomonadati</taxon>
        <taxon>Pseudomonadota</taxon>
        <taxon>Gammaproteobacteria</taxon>
        <taxon>Enterobacterales</taxon>
        <taxon>Morganellaceae</taxon>
        <taxon>Providencia</taxon>
    </lineage>
</organism>
<gene>
    <name evidence="20" type="ordered locus">S70_03815</name>
</gene>
<reference evidence="20 21" key="1">
    <citation type="journal article" date="2012" name="J. Bacteriol.">
        <title>Complete Genome Sequence of Providencia stuartii Clinical Isolate MRSN 2154.</title>
        <authorList>
            <person name="Clifford R.J."/>
            <person name="Hang J."/>
            <person name="Riley M.C."/>
            <person name="Onmus-Leone F."/>
            <person name="Kuschner R.A."/>
            <person name="Lesho E.P."/>
            <person name="Waterman P.E."/>
        </authorList>
    </citation>
    <scope>NUCLEOTIDE SEQUENCE [LARGE SCALE GENOMIC DNA]</scope>
    <source>
        <strain evidence="20 21">MRSN 2154</strain>
    </source>
</reference>
<dbReference type="SUPFAM" id="SSF55811">
    <property type="entry name" value="Nudix"/>
    <property type="match status" value="1"/>
</dbReference>
<protein>
    <recommendedName>
        <fullName evidence="13">8-oxo-dGTP diphosphatase</fullName>
        <ecNumber evidence="12">3.6.1.55</ecNumber>
    </recommendedName>
    <alternativeName>
        <fullName evidence="16">7,8-dihydro-8-oxoguanine-triphosphatase</fullName>
    </alternativeName>
    <alternativeName>
        <fullName evidence="15">Mutator protein MutT</fullName>
    </alternativeName>
    <alternativeName>
        <fullName evidence="14">dGTP pyrophosphohydrolase</fullName>
    </alternativeName>
</protein>
<feature type="binding site" evidence="17">
    <location>
        <position position="55"/>
    </location>
    <ligand>
        <name>8-oxo-dGTP</name>
        <dbReference type="ChEBI" id="CHEBI:77896"/>
    </ligand>
</feature>
<dbReference type="PATRIC" id="fig|1157951.4.peg.753"/>
<dbReference type="InterPro" id="IPR020476">
    <property type="entry name" value="Nudix_hydrolase"/>
</dbReference>
<dbReference type="InterPro" id="IPR020084">
    <property type="entry name" value="NUDIX_hydrolase_CS"/>
</dbReference>
<comment type="similarity">
    <text evidence="2">Belongs to the Nudix hydrolase family.</text>
</comment>
<dbReference type="GO" id="GO:0046872">
    <property type="term" value="F:metal ion binding"/>
    <property type="evidence" value="ECO:0007669"/>
    <property type="project" value="UniProtKB-KW"/>
</dbReference>